<keyword evidence="1" id="KW-0175">Coiled coil</keyword>
<dbReference type="AlphaFoldDB" id="A0A0W0EZ63"/>
<evidence type="ECO:0000256" key="1">
    <source>
        <dbReference type="SAM" id="Coils"/>
    </source>
</evidence>
<feature type="coiled-coil region" evidence="1">
    <location>
        <begin position="174"/>
        <end position="201"/>
    </location>
</feature>
<proteinExistence type="predicted"/>
<gene>
    <name evidence="2" type="ORF">WG66_18111</name>
</gene>
<organism evidence="2 3">
    <name type="scientific">Moniliophthora roreri</name>
    <name type="common">Frosty pod rot fungus</name>
    <name type="synonym">Monilia roreri</name>
    <dbReference type="NCBI Taxonomy" id="221103"/>
    <lineage>
        <taxon>Eukaryota</taxon>
        <taxon>Fungi</taxon>
        <taxon>Dikarya</taxon>
        <taxon>Basidiomycota</taxon>
        <taxon>Agaricomycotina</taxon>
        <taxon>Agaricomycetes</taxon>
        <taxon>Agaricomycetidae</taxon>
        <taxon>Agaricales</taxon>
        <taxon>Marasmiineae</taxon>
        <taxon>Marasmiaceae</taxon>
        <taxon>Moniliophthora</taxon>
    </lineage>
</organism>
<evidence type="ECO:0000313" key="3">
    <source>
        <dbReference type="Proteomes" id="UP000054988"/>
    </source>
</evidence>
<name>A0A0W0EZ63_MONRR</name>
<dbReference type="EMBL" id="LATX01002435">
    <property type="protein sequence ID" value="KTB29351.1"/>
    <property type="molecule type" value="Genomic_DNA"/>
</dbReference>
<evidence type="ECO:0000313" key="2">
    <source>
        <dbReference type="EMBL" id="KTB29351.1"/>
    </source>
</evidence>
<comment type="caution">
    <text evidence="2">The sequence shown here is derived from an EMBL/GenBank/DDBJ whole genome shotgun (WGS) entry which is preliminary data.</text>
</comment>
<accession>A0A0W0EZ63</accession>
<dbReference type="Proteomes" id="UP000054988">
    <property type="component" value="Unassembled WGS sequence"/>
</dbReference>
<reference evidence="2 3" key="1">
    <citation type="submission" date="2015-12" db="EMBL/GenBank/DDBJ databases">
        <title>Draft genome sequence of Moniliophthora roreri, the causal agent of frosty pod rot of cacao.</title>
        <authorList>
            <person name="Aime M.C."/>
            <person name="Diaz-Valderrama J.R."/>
            <person name="Kijpornyongpan T."/>
            <person name="Phillips-Mora W."/>
        </authorList>
    </citation>
    <scope>NUCLEOTIDE SEQUENCE [LARGE SCALE GENOMIC DNA]</scope>
    <source>
        <strain evidence="2 3">MCA 2952</strain>
    </source>
</reference>
<protein>
    <submittedName>
        <fullName evidence="2">Uncharacterized protein</fullName>
    </submittedName>
</protein>
<sequence>MEMSKVVFDVYERYKDDPLKVHKRDDETEATWQQRICDDGAGATGTVTLPQETRDFLRGLKPGQTKEEWEATFQVNLQVNRRNSGMLSITAPGATNSSITLGEHNQVEKGSEQPRNARAGTMVIKLTDKQFDDLLNVVKEACESQKQNLYVPMRQMQSDISATRGDMARVSTKVKNMAEEVNKMTGEVRNLATNIKELCDNLKPAIGMLTASVEMQKATASASQQDQHLKPTIERYIADNTGR</sequence>